<evidence type="ECO:0000313" key="2">
    <source>
        <dbReference type="EMBL" id="RRG22919.1"/>
    </source>
</evidence>
<reference evidence="2 3" key="1">
    <citation type="submission" date="2018-07" db="EMBL/GenBank/DDBJ databases">
        <title>Draft genome sequence of Ancylomarina sp. M1P.</title>
        <authorList>
            <person name="Yadav S."/>
            <person name="Villanueva L."/>
            <person name="Damste J.S.S."/>
        </authorList>
    </citation>
    <scope>NUCLEOTIDE SEQUENCE [LARGE SCALE GENOMIC DNA]</scope>
    <source>
        <strain evidence="2 3">M1P</strain>
    </source>
</reference>
<gene>
    <name evidence="2" type="ORF">DWB61_05625</name>
</gene>
<feature type="transmembrane region" description="Helical" evidence="1">
    <location>
        <begin position="6"/>
        <end position="22"/>
    </location>
</feature>
<dbReference type="Proteomes" id="UP000285794">
    <property type="component" value="Unassembled WGS sequence"/>
</dbReference>
<accession>A0A425Y3T2</accession>
<keyword evidence="1" id="KW-0812">Transmembrane</keyword>
<feature type="transmembrane region" description="Helical" evidence="1">
    <location>
        <begin position="134"/>
        <end position="153"/>
    </location>
</feature>
<keyword evidence="3" id="KW-1185">Reference proteome</keyword>
<sequence>MEIHEIISPLVILFIIAIFIVIKPKKDIREPAVENKIKLLPYWFKYIGMIVAVIGFVLNFVVDINYPNIEREYLIFTMVFGLLIFALSSEKSEDELLKQIRANSIFSAFFIGILIHLILLFLNHWIGGPIKEYSSIYVIGWMLGVYIGTFYSAKKRLKTLNSMDY</sequence>
<feature type="transmembrane region" description="Helical" evidence="1">
    <location>
        <begin position="43"/>
        <end position="61"/>
    </location>
</feature>
<dbReference type="RefSeq" id="WP_125029918.1">
    <property type="nucleotide sequence ID" value="NZ_JAPXVP010000004.1"/>
</dbReference>
<protein>
    <submittedName>
        <fullName evidence="2">Uncharacterized protein</fullName>
    </submittedName>
</protein>
<keyword evidence="1" id="KW-0472">Membrane</keyword>
<comment type="caution">
    <text evidence="2">The sequence shown here is derived from an EMBL/GenBank/DDBJ whole genome shotgun (WGS) entry which is preliminary data.</text>
</comment>
<name>A0A425Y3T2_9BACT</name>
<evidence type="ECO:0000256" key="1">
    <source>
        <dbReference type="SAM" id="Phobius"/>
    </source>
</evidence>
<dbReference type="EMBL" id="QQWG01000004">
    <property type="protein sequence ID" value="RRG22919.1"/>
    <property type="molecule type" value="Genomic_DNA"/>
</dbReference>
<feature type="transmembrane region" description="Helical" evidence="1">
    <location>
        <begin position="73"/>
        <end position="90"/>
    </location>
</feature>
<feature type="transmembrane region" description="Helical" evidence="1">
    <location>
        <begin position="102"/>
        <end position="122"/>
    </location>
</feature>
<evidence type="ECO:0000313" key="3">
    <source>
        <dbReference type="Proteomes" id="UP000285794"/>
    </source>
</evidence>
<organism evidence="2 3">
    <name type="scientific">Ancylomarina euxinus</name>
    <dbReference type="NCBI Taxonomy" id="2283627"/>
    <lineage>
        <taxon>Bacteria</taxon>
        <taxon>Pseudomonadati</taxon>
        <taxon>Bacteroidota</taxon>
        <taxon>Bacteroidia</taxon>
        <taxon>Marinilabiliales</taxon>
        <taxon>Marinifilaceae</taxon>
        <taxon>Ancylomarina</taxon>
    </lineage>
</organism>
<dbReference type="AlphaFoldDB" id="A0A425Y3T2"/>
<keyword evidence="1" id="KW-1133">Transmembrane helix</keyword>
<proteinExistence type="predicted"/>